<evidence type="ECO:0000313" key="2">
    <source>
        <dbReference type="EMBL" id="KAA0191945.1"/>
    </source>
</evidence>
<name>A0A8E0VJJ8_9TREM</name>
<dbReference type="Pfam" id="PF24173">
    <property type="entry name" value="TPR_TTI1_N"/>
    <property type="match status" value="1"/>
</dbReference>
<dbReference type="Proteomes" id="UP000728185">
    <property type="component" value="Unassembled WGS sequence"/>
</dbReference>
<dbReference type="GO" id="GO:0005737">
    <property type="term" value="C:cytoplasm"/>
    <property type="evidence" value="ECO:0007669"/>
    <property type="project" value="TreeGrafter"/>
</dbReference>
<organism evidence="2 3">
    <name type="scientific">Fasciolopsis buskii</name>
    <dbReference type="NCBI Taxonomy" id="27845"/>
    <lineage>
        <taxon>Eukaryota</taxon>
        <taxon>Metazoa</taxon>
        <taxon>Spiralia</taxon>
        <taxon>Lophotrochozoa</taxon>
        <taxon>Platyhelminthes</taxon>
        <taxon>Trematoda</taxon>
        <taxon>Digenea</taxon>
        <taxon>Plagiorchiida</taxon>
        <taxon>Echinostomata</taxon>
        <taxon>Echinostomatoidea</taxon>
        <taxon>Fasciolidae</taxon>
        <taxon>Fasciolopsis</taxon>
    </lineage>
</organism>
<dbReference type="Pfam" id="PF21547">
    <property type="entry name" value="TTI1"/>
    <property type="match status" value="1"/>
</dbReference>
<evidence type="ECO:0000313" key="3">
    <source>
        <dbReference type="Proteomes" id="UP000728185"/>
    </source>
</evidence>
<sequence length="830" mass="92434">MNHTLPGSLKGKHWRRAFEDLEITVKNCDHNDGKQLLHIIHPTLLNYLNQEGALESDKIDNVFRIYCIAVARWNDVISTVICIEVLEELSTILFRLSCITDAANPTWSCLSEECCLTIAQTIQECISACAVHHPSTAEVSSSQNVSLYSAKNLPLMGHICATLLEMSEFASWRAVRLKALQALEILFHPWSKISNHGSPEVRETVAHFLPGVCQTLFRIVTGDQKVGSLVKKSAFDAWSACLTVVFKHHEVHCSSKSPLHSDLHKNHTSIYFHISLPVILTTQEDKTSRSGSSLLDHEWYSTVVPNLQMVVKKTVDNFLHIQMTSDIVDDDRLSVAFSGWLCVLLSDCVSSIDAELCIPLRDTVVSGLVAVAARSSFSEENRTTQCSSLARSTISRFMKETDLQPTALNFPKTLNGSRLLRKITIEAVCDQIRMLSEQMPNSINSQSLSVLASSRDLLHRLCSGLGEFLAFNTGSFELDSNSTSSSNSFPDHIRNDPSFAPTPENTIDLFMETCQDVVLLSGGLHRNPCLLLMTAGLTGYLNNGASSPFFYEYFILISRILREYFETELSLSLNQRRTYVQPLEEKVSALQSLPNVIGIDHEQCLVTTHTTELEQTITIRKLKENAITISLLLEMVYVFSSFIGLNFKRSSIDSDVADPSDAMEDLLRLCLPPCFALASWSGLIGRTANQCLEQLAIDCADSSVGELITRNADYLISSITLQMHSVVLRSPNTSTLSSDLLEKLQSACQTMLTLFEHANFEILPLLRPMIRQVLSCLDLTYEHHADLFLPALKRLMLTCRQWHTASKGFPVPAAFRSLDALETTPVPKVG</sequence>
<accession>A0A8E0VJJ8</accession>
<comment type="caution">
    <text evidence="2">The sequence shown here is derived from an EMBL/GenBank/DDBJ whole genome shotgun (WGS) entry which is preliminary data.</text>
</comment>
<dbReference type="OrthoDB" id="49511at2759"/>
<dbReference type="InterPro" id="IPR049362">
    <property type="entry name" value="TTI1_rpt"/>
</dbReference>
<dbReference type="EMBL" id="LUCM01006008">
    <property type="protein sequence ID" value="KAA0191945.1"/>
    <property type="molecule type" value="Genomic_DNA"/>
</dbReference>
<evidence type="ECO:0000259" key="1">
    <source>
        <dbReference type="Pfam" id="PF24173"/>
    </source>
</evidence>
<feature type="domain" description="TTI1 N-terminal TPR" evidence="1">
    <location>
        <begin position="19"/>
        <end position="316"/>
    </location>
</feature>
<protein>
    <recommendedName>
        <fullName evidence="1">TTI1 N-terminal TPR domain-containing protein</fullName>
    </recommendedName>
</protein>
<dbReference type="InterPro" id="IPR057566">
    <property type="entry name" value="TPR_TTI1_N"/>
</dbReference>
<keyword evidence="3" id="KW-1185">Reference proteome</keyword>
<dbReference type="InterPro" id="IPR052587">
    <property type="entry name" value="TELO2-interacting_protein_1"/>
</dbReference>
<dbReference type="PANTHER" id="PTHR18460:SF3">
    <property type="entry name" value="TELO2-INTERACTING PROTEIN 1 HOMOLOG"/>
    <property type="match status" value="1"/>
</dbReference>
<dbReference type="PANTHER" id="PTHR18460">
    <property type="entry name" value="TEL2 INTERACTING PROTEIN 1 TTI1 FAMILY MEMBER"/>
    <property type="match status" value="1"/>
</dbReference>
<proteinExistence type="predicted"/>
<gene>
    <name evidence="2" type="ORF">FBUS_06749</name>
</gene>
<reference evidence="2" key="1">
    <citation type="submission" date="2019-05" db="EMBL/GenBank/DDBJ databases">
        <title>Annotation for the trematode Fasciolopsis buski.</title>
        <authorList>
            <person name="Choi Y.-J."/>
        </authorList>
    </citation>
    <scope>NUCLEOTIDE SEQUENCE</scope>
    <source>
        <strain evidence="2">HT</strain>
        <tissue evidence="2">Whole worm</tissue>
    </source>
</reference>
<dbReference type="AlphaFoldDB" id="A0A8E0VJJ8"/>